<dbReference type="InterPro" id="IPR009959">
    <property type="entry name" value="Cyclase_SnoaL-like"/>
</dbReference>
<evidence type="ECO:0000313" key="2">
    <source>
        <dbReference type="Proteomes" id="UP001320420"/>
    </source>
</evidence>
<dbReference type="Proteomes" id="UP001320420">
    <property type="component" value="Unassembled WGS sequence"/>
</dbReference>
<dbReference type="Gene3D" id="3.10.450.50">
    <property type="match status" value="2"/>
</dbReference>
<name>A0AAN9YEH8_9PEZI</name>
<dbReference type="GO" id="GO:0030638">
    <property type="term" value="P:polyketide metabolic process"/>
    <property type="evidence" value="ECO:0007669"/>
    <property type="project" value="InterPro"/>
</dbReference>
<dbReference type="AlphaFoldDB" id="A0AAN9YEH8"/>
<dbReference type="Pfam" id="PF07366">
    <property type="entry name" value="SnoaL"/>
    <property type="match status" value="1"/>
</dbReference>
<keyword evidence="2" id="KW-1185">Reference proteome</keyword>
<sequence length="284" mass="32130">MASLKDIYTEFIDCLRQHRWEDLGGFLHPNFTKGNKVYTPRSFADESRDNGDTEIQLDSVTVDYKGQKLASTILVRWKPSRRVMGFDPPGKPIIFVEQHFNWFVDEKLSRTITMSDRAAIHRQLSNPDGDYAPDLVSNQAQAEVLVKATEDAAVANLAEVYRAYIQCINDRTLDDDLDKFAHAQVIFDGIVLTRDEFRERLKSVIVAIPDLVQVIYTIIADDNTSRLAAQLESSGTLVKPLAGLAATNSEVRFAEHCTYEFRDGKITRIWSLANWGKLGETTIE</sequence>
<comment type="caution">
    <text evidence="1">The sequence shown here is derived from an EMBL/GenBank/DDBJ whole genome shotgun (WGS) entry which is preliminary data.</text>
</comment>
<gene>
    <name evidence="1" type="ORF">SLS62_011369</name>
</gene>
<dbReference type="InterPro" id="IPR032710">
    <property type="entry name" value="NTF2-like_dom_sf"/>
</dbReference>
<reference evidence="1 2" key="1">
    <citation type="submission" date="2024-02" db="EMBL/GenBank/DDBJ databases">
        <title>De novo assembly and annotation of 12 fungi associated with fruit tree decline syndrome in Ontario, Canada.</title>
        <authorList>
            <person name="Sulman M."/>
            <person name="Ellouze W."/>
            <person name="Ilyukhin E."/>
        </authorList>
    </citation>
    <scope>NUCLEOTIDE SEQUENCE [LARGE SCALE GENOMIC DNA]</scope>
    <source>
        <strain evidence="1 2">M11/M66-122</strain>
    </source>
</reference>
<dbReference type="SUPFAM" id="SSF54427">
    <property type="entry name" value="NTF2-like"/>
    <property type="match status" value="2"/>
</dbReference>
<accession>A0AAN9YEH8</accession>
<evidence type="ECO:0008006" key="3">
    <source>
        <dbReference type="Google" id="ProtNLM"/>
    </source>
</evidence>
<dbReference type="EMBL" id="JAKJXP020000202">
    <property type="protein sequence ID" value="KAK7738600.1"/>
    <property type="molecule type" value="Genomic_DNA"/>
</dbReference>
<protein>
    <recommendedName>
        <fullName evidence="3">SnoaL-like polyketide cyclase</fullName>
    </recommendedName>
</protein>
<proteinExistence type="predicted"/>
<organism evidence="1 2">
    <name type="scientific">Diatrype stigma</name>
    <dbReference type="NCBI Taxonomy" id="117547"/>
    <lineage>
        <taxon>Eukaryota</taxon>
        <taxon>Fungi</taxon>
        <taxon>Dikarya</taxon>
        <taxon>Ascomycota</taxon>
        <taxon>Pezizomycotina</taxon>
        <taxon>Sordariomycetes</taxon>
        <taxon>Xylariomycetidae</taxon>
        <taxon>Xylariales</taxon>
        <taxon>Diatrypaceae</taxon>
        <taxon>Diatrype</taxon>
    </lineage>
</organism>
<evidence type="ECO:0000313" key="1">
    <source>
        <dbReference type="EMBL" id="KAK7738600.1"/>
    </source>
</evidence>